<dbReference type="InterPro" id="IPR029436">
    <property type="entry name" value="AGL_euk_N"/>
</dbReference>
<evidence type="ECO:0008006" key="5">
    <source>
        <dbReference type="Google" id="ProtNLM"/>
    </source>
</evidence>
<evidence type="ECO:0000259" key="2">
    <source>
        <dbReference type="Pfam" id="PF14701"/>
    </source>
</evidence>
<dbReference type="Proteomes" id="UP000322873">
    <property type="component" value="Unassembled WGS sequence"/>
</dbReference>
<accession>A0A5M9KDW6</accession>
<dbReference type="Pfam" id="PF14699">
    <property type="entry name" value="hGDE_N"/>
    <property type="match status" value="1"/>
</dbReference>
<protein>
    <recommendedName>
        <fullName evidence="5">Glycosyl hydrolase family 13 catalytic domain-containing protein</fullName>
    </recommendedName>
</protein>
<dbReference type="InterPro" id="IPR032792">
    <property type="entry name" value="AGL_glucanoTrfase"/>
</dbReference>
<dbReference type="InterPro" id="IPR010401">
    <property type="entry name" value="AGL/Gdb1"/>
</dbReference>
<dbReference type="GO" id="GO:0004135">
    <property type="term" value="F:amylo-alpha-1,6-glucosidase activity"/>
    <property type="evidence" value="ECO:0007669"/>
    <property type="project" value="InterPro"/>
</dbReference>
<dbReference type="GO" id="GO:0004134">
    <property type="term" value="F:4-alpha-glucanotransferase activity"/>
    <property type="evidence" value="ECO:0007669"/>
    <property type="project" value="InterPro"/>
</dbReference>
<dbReference type="EMBL" id="VICG01000001">
    <property type="protein sequence ID" value="KAA8577165.1"/>
    <property type="molecule type" value="Genomic_DNA"/>
</dbReference>
<proteinExistence type="predicted"/>
<sequence length="387" mass="43492">MVSNEVYLLPLKDDGSPDLWVNIPEERCKIPERSVRQFKLEPDFNRTIEISIPIHSAGAFAFYTTYKALPDLDDTNTAPIETTKSPVYYIDVAPTLKLDGRQLPLPAFERGYNMVHFTPLQKRGESNSPYSIYDQLAWDPECFPNGEKDIKKLIKSMEVDYGLLGLTDVVWNHTANNSAWLEEHPEVGYNVSTAPWLRSALELDTKLLEFSKDLANQGLPTTLNSVDDLVKVMAGVKTEVIAKLRLWEYYVIHVERDADAVVEAWAANKISFPDGGFGGSGFGGLEAIKNAPVAEQATFLREKGVLNTDRLGERYRRKVDPEVGAALLTALFGRFEGDDSNSADRAEARSRLTNILDEVNLPYYKEYDVDVAEILDQLFNRTKICST</sequence>
<feature type="domain" description="Glycogen debranching enzyme glucanotransferase" evidence="2">
    <location>
        <begin position="109"/>
        <end position="383"/>
    </location>
</feature>
<reference evidence="3 4" key="1">
    <citation type="submission" date="2019-06" db="EMBL/GenBank/DDBJ databases">
        <title>Genome Sequence of the Brown Rot Fungal Pathogen Monilinia fructicola.</title>
        <authorList>
            <person name="De Miccolis Angelini R.M."/>
            <person name="Landi L."/>
            <person name="Abate D."/>
            <person name="Pollastro S."/>
            <person name="Romanazzi G."/>
            <person name="Faretra F."/>
        </authorList>
    </citation>
    <scope>NUCLEOTIDE SEQUENCE [LARGE SCALE GENOMIC DNA]</scope>
    <source>
        <strain evidence="3 4">Mfrc123</strain>
    </source>
</reference>
<dbReference type="VEuPathDB" id="FungiDB:MFRU_021g01130"/>
<dbReference type="PANTHER" id="PTHR10569:SF2">
    <property type="entry name" value="GLYCOGEN DEBRANCHING ENZYME"/>
    <property type="match status" value="1"/>
</dbReference>
<feature type="domain" description="Eukaryotic glycogen debranching enzyme N-terminal" evidence="1">
    <location>
        <begin position="18"/>
        <end position="98"/>
    </location>
</feature>
<dbReference type="PANTHER" id="PTHR10569">
    <property type="entry name" value="GLYCOGEN DEBRANCHING ENZYME"/>
    <property type="match status" value="1"/>
</dbReference>
<dbReference type="InterPro" id="IPR017853">
    <property type="entry name" value="GH"/>
</dbReference>
<gene>
    <name evidence="3" type="ORF">EYC84_007162</name>
</gene>
<comment type="caution">
    <text evidence="3">The sequence shown here is derived from an EMBL/GenBank/DDBJ whole genome shotgun (WGS) entry which is preliminary data.</text>
</comment>
<dbReference type="GO" id="GO:0005980">
    <property type="term" value="P:glycogen catabolic process"/>
    <property type="evidence" value="ECO:0007669"/>
    <property type="project" value="InterPro"/>
</dbReference>
<name>A0A5M9KDW6_MONFR</name>
<evidence type="ECO:0000313" key="4">
    <source>
        <dbReference type="Proteomes" id="UP000322873"/>
    </source>
</evidence>
<evidence type="ECO:0000259" key="1">
    <source>
        <dbReference type="Pfam" id="PF14699"/>
    </source>
</evidence>
<dbReference type="Pfam" id="PF14701">
    <property type="entry name" value="hDGE_amylase"/>
    <property type="match status" value="1"/>
</dbReference>
<keyword evidence="4" id="KW-1185">Reference proteome</keyword>
<organism evidence="3 4">
    <name type="scientific">Monilinia fructicola</name>
    <name type="common">Brown rot fungus</name>
    <name type="synonym">Ciboria fructicola</name>
    <dbReference type="NCBI Taxonomy" id="38448"/>
    <lineage>
        <taxon>Eukaryota</taxon>
        <taxon>Fungi</taxon>
        <taxon>Dikarya</taxon>
        <taxon>Ascomycota</taxon>
        <taxon>Pezizomycotina</taxon>
        <taxon>Leotiomycetes</taxon>
        <taxon>Helotiales</taxon>
        <taxon>Sclerotiniaceae</taxon>
        <taxon>Monilinia</taxon>
    </lineage>
</organism>
<dbReference type="Gene3D" id="3.20.20.80">
    <property type="entry name" value="Glycosidases"/>
    <property type="match status" value="1"/>
</dbReference>
<evidence type="ECO:0000313" key="3">
    <source>
        <dbReference type="EMBL" id="KAA8577165.1"/>
    </source>
</evidence>
<dbReference type="SUPFAM" id="SSF51445">
    <property type="entry name" value="(Trans)glycosidases"/>
    <property type="match status" value="1"/>
</dbReference>
<dbReference type="AlphaFoldDB" id="A0A5M9KDW6"/>